<proteinExistence type="predicted"/>
<reference evidence="3" key="1">
    <citation type="submission" date="2021-01" db="EMBL/GenBank/DDBJ databases">
        <authorList>
            <person name="Corre E."/>
            <person name="Pelletier E."/>
            <person name="Niang G."/>
            <person name="Scheremetjew M."/>
            <person name="Finn R."/>
            <person name="Kale V."/>
            <person name="Holt S."/>
            <person name="Cochrane G."/>
            <person name="Meng A."/>
            <person name="Brown T."/>
            <person name="Cohen L."/>
        </authorList>
    </citation>
    <scope>NUCLEOTIDE SEQUENCE</scope>
    <source>
        <strain evidence="3">ECT3854</strain>
    </source>
</reference>
<evidence type="ECO:0000256" key="1">
    <source>
        <dbReference type="SAM" id="MobiDB-lite"/>
    </source>
</evidence>
<feature type="region of interest" description="Disordered" evidence="1">
    <location>
        <begin position="295"/>
        <end position="321"/>
    </location>
</feature>
<name>A0A6U1R203_CYCTE</name>
<protein>
    <submittedName>
        <fullName evidence="3">Uncharacterized protein</fullName>
    </submittedName>
</protein>
<evidence type="ECO:0000313" key="3">
    <source>
        <dbReference type="EMBL" id="CAD8937330.1"/>
    </source>
</evidence>
<accession>A0A6U1R203</accession>
<organism evidence="3">
    <name type="scientific">Cyclophora tenuis</name>
    <name type="common">Marine diatom</name>
    <dbReference type="NCBI Taxonomy" id="216820"/>
    <lineage>
        <taxon>Eukaryota</taxon>
        <taxon>Sar</taxon>
        <taxon>Stramenopiles</taxon>
        <taxon>Ochrophyta</taxon>
        <taxon>Bacillariophyta</taxon>
        <taxon>Fragilariophyceae</taxon>
        <taxon>Fragilariophycidae</taxon>
        <taxon>Cyclophorales</taxon>
        <taxon>Cyclophoraceae</taxon>
        <taxon>Cyclophora</taxon>
    </lineage>
</organism>
<feature type="compositionally biased region" description="Gly residues" evidence="1">
    <location>
        <begin position="395"/>
        <end position="405"/>
    </location>
</feature>
<dbReference type="EMBL" id="HBFW01013185">
    <property type="protein sequence ID" value="CAD8937330.1"/>
    <property type="molecule type" value="Transcribed_RNA"/>
</dbReference>
<gene>
    <name evidence="2" type="ORF">CTEN0397_LOCUS8388</name>
    <name evidence="3" type="ORF">CTEN0397_LOCUS8389</name>
</gene>
<dbReference type="EMBL" id="HBFW01013184">
    <property type="protein sequence ID" value="CAD8937329.1"/>
    <property type="molecule type" value="Transcribed_RNA"/>
</dbReference>
<sequence length="443" mass="47937">MQADQMTERKWTWYKMMKQNFKENLDAYLRHVEQYGPPGNHPYATRENPNEGCPLIGKQCPLKADKVIDYDGDLGFTPDAVYEVSNVKKADKEDPGAKAMHEAAELAREKKAGERSDALKKHYKGKVFQVSLANGSCESMDEAMDRMEFLQTKWIDQRLSLDGPVTDDIRRKELQAFSDALNELKLSVLQFAERSGMQLTGKKDANADQPDSRSPIELGLCEEVYEAADDFFKGILERMKEIKAKDSRTQSTIDQLGDLLDELHDRNLDTLRDLGVEHPEPSRKRKTREQITKELKEKMKPEEAPPTETTRGPPPGAGGRGGFLAAIGGRGRGRGGGRGGLLDAIAARGGGRGRGGRGGGRGDLMSAIAGRGRGRAPTGGRGDLMSAIAARGRGRGGGGGGGGRGDLMSAIAARGRGRGGDGDGRGSGSRGNFLSAIQARRID</sequence>
<evidence type="ECO:0000313" key="2">
    <source>
        <dbReference type="EMBL" id="CAD8937329.1"/>
    </source>
</evidence>
<feature type="region of interest" description="Disordered" evidence="1">
    <location>
        <begin position="390"/>
        <end position="443"/>
    </location>
</feature>
<dbReference type="AlphaFoldDB" id="A0A6U1R203"/>